<comment type="caution">
    <text evidence="2">The sequence shown here is derived from an EMBL/GenBank/DDBJ whole genome shotgun (WGS) entry which is preliminary data.</text>
</comment>
<dbReference type="EMBL" id="JAUCMV010000001">
    <property type="protein sequence ID" value="KAK0423390.1"/>
    <property type="molecule type" value="Genomic_DNA"/>
</dbReference>
<protein>
    <recommendedName>
        <fullName evidence="4">G-protein coupled receptors family 1 profile domain-containing protein</fullName>
    </recommendedName>
</protein>
<evidence type="ECO:0008006" key="4">
    <source>
        <dbReference type="Google" id="ProtNLM"/>
    </source>
</evidence>
<dbReference type="Pfam" id="PF10317">
    <property type="entry name" value="7TM_GPCR_Srd"/>
    <property type="match status" value="1"/>
</dbReference>
<evidence type="ECO:0000313" key="2">
    <source>
        <dbReference type="EMBL" id="KAK0423390.1"/>
    </source>
</evidence>
<keyword evidence="1" id="KW-1133">Transmembrane helix</keyword>
<dbReference type="Gene3D" id="1.20.1070.10">
    <property type="entry name" value="Rhodopsin 7-helix transmembrane proteins"/>
    <property type="match status" value="1"/>
</dbReference>
<feature type="transmembrane region" description="Helical" evidence="1">
    <location>
        <begin position="272"/>
        <end position="299"/>
    </location>
</feature>
<proteinExistence type="predicted"/>
<dbReference type="PANTHER" id="PTHR22943:SF248">
    <property type="entry name" value="SEVEN TM RECEPTOR"/>
    <property type="match status" value="1"/>
</dbReference>
<feature type="transmembrane region" description="Helical" evidence="1">
    <location>
        <begin position="137"/>
        <end position="160"/>
    </location>
</feature>
<dbReference type="AlphaFoldDB" id="A0AA39IGW4"/>
<keyword evidence="1" id="KW-0812">Transmembrane</keyword>
<feature type="transmembrane region" description="Helical" evidence="1">
    <location>
        <begin position="18"/>
        <end position="38"/>
    </location>
</feature>
<dbReference type="Proteomes" id="UP001175271">
    <property type="component" value="Unassembled WGS sequence"/>
</dbReference>
<reference evidence="2" key="1">
    <citation type="submission" date="2023-06" db="EMBL/GenBank/DDBJ databases">
        <title>Genomic analysis of the entomopathogenic nematode Steinernema hermaphroditum.</title>
        <authorList>
            <person name="Schwarz E.M."/>
            <person name="Heppert J.K."/>
            <person name="Baniya A."/>
            <person name="Schwartz H.T."/>
            <person name="Tan C.-H."/>
            <person name="Antoshechkin I."/>
            <person name="Sternberg P.W."/>
            <person name="Goodrich-Blair H."/>
            <person name="Dillman A.R."/>
        </authorList>
    </citation>
    <scope>NUCLEOTIDE SEQUENCE</scope>
    <source>
        <strain evidence="2">PS9179</strain>
        <tissue evidence="2">Whole animal</tissue>
    </source>
</reference>
<keyword evidence="1" id="KW-0472">Membrane</keyword>
<evidence type="ECO:0000256" key="1">
    <source>
        <dbReference type="SAM" id="Phobius"/>
    </source>
</evidence>
<dbReference type="PANTHER" id="PTHR22943">
    <property type="entry name" value="7-TRANSMEMBRANE DOMAIN RECEPTOR C.ELEGANS"/>
    <property type="match status" value="1"/>
</dbReference>
<feature type="transmembrane region" description="Helical" evidence="1">
    <location>
        <begin position="189"/>
        <end position="216"/>
    </location>
</feature>
<gene>
    <name evidence="2" type="ORF">QR680_008120</name>
</gene>
<feature type="transmembrane region" description="Helical" evidence="1">
    <location>
        <begin position="92"/>
        <end position="117"/>
    </location>
</feature>
<accession>A0AA39IGW4</accession>
<keyword evidence="3" id="KW-1185">Reference proteome</keyword>
<organism evidence="2 3">
    <name type="scientific">Steinernema hermaphroditum</name>
    <dbReference type="NCBI Taxonomy" id="289476"/>
    <lineage>
        <taxon>Eukaryota</taxon>
        <taxon>Metazoa</taxon>
        <taxon>Ecdysozoa</taxon>
        <taxon>Nematoda</taxon>
        <taxon>Chromadorea</taxon>
        <taxon>Rhabditida</taxon>
        <taxon>Tylenchina</taxon>
        <taxon>Panagrolaimomorpha</taxon>
        <taxon>Strongyloidoidea</taxon>
        <taxon>Steinernematidae</taxon>
        <taxon>Steinernema</taxon>
    </lineage>
</organism>
<name>A0AA39IGW4_9BILA</name>
<sequence length="322" mass="36442">MFELLYPDFMPTFLSYDHYLGCAIGIVLNTVVVTGLSLKRSKRLGDYRWFVVAHTVNDLISAITMGLLQLCFDFDGTLVMIVNGPFTSLSKMVGKGCFMVFATGFLLNISLLALTFIHRYLQICKKHHLYKFSSPGYVTLMLFIIIFPIILLDMAMIYAYTFSYDFSITASGEMYAVRALYVEDIMSPAFLITSALFLSLTTASYVIVFMCCKKILGFLKEATSSMTEKTKKQQRMLTYVLMLQSITPVFTSSLPAVGMIIGILVQFRAVRWITWTLTATFVWLPAINAVISLAFIAPLRSMFQKQDHKVSFKVVSLMSYKK</sequence>
<dbReference type="InterPro" id="IPR019421">
    <property type="entry name" value="7TM_GPCR_serpentine_rcpt_Srd"/>
</dbReference>
<feature type="transmembrane region" description="Helical" evidence="1">
    <location>
        <begin position="237"/>
        <end position="266"/>
    </location>
</feature>
<evidence type="ECO:0000313" key="3">
    <source>
        <dbReference type="Proteomes" id="UP001175271"/>
    </source>
</evidence>
<feature type="transmembrane region" description="Helical" evidence="1">
    <location>
        <begin position="50"/>
        <end position="72"/>
    </location>
</feature>
<dbReference type="SUPFAM" id="SSF81321">
    <property type="entry name" value="Family A G protein-coupled receptor-like"/>
    <property type="match status" value="1"/>
</dbReference>